<evidence type="ECO:0000256" key="1">
    <source>
        <dbReference type="SAM" id="MobiDB-lite"/>
    </source>
</evidence>
<dbReference type="OrthoDB" id="10675681at2759"/>
<reference evidence="3" key="2">
    <citation type="submission" date="2015-01" db="EMBL/GenBank/DDBJ databases">
        <title>Evolutionary Origins and Diversification of the Mycorrhizal Mutualists.</title>
        <authorList>
            <consortium name="DOE Joint Genome Institute"/>
            <consortium name="Mycorrhizal Genomics Consortium"/>
            <person name="Kohler A."/>
            <person name="Kuo A."/>
            <person name="Nagy L.G."/>
            <person name="Floudas D."/>
            <person name="Copeland A."/>
            <person name="Barry K.W."/>
            <person name="Cichocki N."/>
            <person name="Veneault-Fourrey C."/>
            <person name="LaButti K."/>
            <person name="Lindquist E.A."/>
            <person name="Lipzen A."/>
            <person name="Lundell T."/>
            <person name="Morin E."/>
            <person name="Murat C."/>
            <person name="Riley R."/>
            <person name="Ohm R."/>
            <person name="Sun H."/>
            <person name="Tunlid A."/>
            <person name="Henrissat B."/>
            <person name="Grigoriev I.V."/>
            <person name="Hibbett D.S."/>
            <person name="Martin F."/>
        </authorList>
    </citation>
    <scope>NUCLEOTIDE SEQUENCE [LARGE SCALE GENOMIC DNA]</scope>
    <source>
        <strain evidence="3">Foug A</strain>
    </source>
</reference>
<feature type="region of interest" description="Disordered" evidence="1">
    <location>
        <begin position="207"/>
        <end position="268"/>
    </location>
</feature>
<protein>
    <submittedName>
        <fullName evidence="2">Uncharacterized protein</fullName>
    </submittedName>
</protein>
<keyword evidence="3" id="KW-1185">Reference proteome</keyword>
<name>A0A0C3DD91_9AGAM</name>
<gene>
    <name evidence="2" type="ORF">SCLCIDRAFT_383351</name>
</gene>
<feature type="compositionally biased region" description="Low complexity" evidence="1">
    <location>
        <begin position="26"/>
        <end position="35"/>
    </location>
</feature>
<dbReference type="InParanoid" id="A0A0C3DD91"/>
<feature type="region of interest" description="Disordered" evidence="1">
    <location>
        <begin position="1"/>
        <end position="45"/>
    </location>
</feature>
<feature type="compositionally biased region" description="Low complexity" evidence="1">
    <location>
        <begin position="251"/>
        <end position="265"/>
    </location>
</feature>
<feature type="region of interest" description="Disordered" evidence="1">
    <location>
        <begin position="295"/>
        <end position="333"/>
    </location>
</feature>
<sequence>MANVPDLVPDRGDLRPSFHPTHYRSTSESSTDSTTQLLGVKRKSSKYNAMRVRQAARHLVPPPSALNKGMTEKKAGLTIIIPESPLAAAPSPPLVTVRLSAVPRLPSPTSVESESDEESPYRQSIGPQPKKRSFKAKAPSPLNLGEALARFPPVPLSTCLVSNKSATLASKLGLPSAMQSPAPPFAVPLSTDVGTTPQLPRIRLDMGKGKAPPPPETPVPHIDITAPDPGNSRARSSIRPLPRLPEGLNSGGSRWSHLSSGSSSSDVEREYGCFPGAPSLHCARPLPTVPASATCEEADVTDGELPPTPLPVSRPTTPASVKRQRTPSRRTTVTSVWSQESAWSRSQPPDVEAALAYKRLIPNALIPGVMRGDQASIGSVPFVERRTMSPAGARPLIARPVKIASRLTVRFAQAIKSPITPKGFTMVNPQNDSAV</sequence>
<proteinExistence type="predicted"/>
<evidence type="ECO:0000313" key="3">
    <source>
        <dbReference type="Proteomes" id="UP000053989"/>
    </source>
</evidence>
<dbReference type="Proteomes" id="UP000053989">
    <property type="component" value="Unassembled WGS sequence"/>
</dbReference>
<dbReference type="EMBL" id="KN822156">
    <property type="protein sequence ID" value="KIM54369.1"/>
    <property type="molecule type" value="Genomic_DNA"/>
</dbReference>
<feature type="region of interest" description="Disordered" evidence="1">
    <location>
        <begin position="105"/>
        <end position="138"/>
    </location>
</feature>
<dbReference type="AlphaFoldDB" id="A0A0C3DD91"/>
<accession>A0A0C3DD91</accession>
<evidence type="ECO:0000313" key="2">
    <source>
        <dbReference type="EMBL" id="KIM54369.1"/>
    </source>
</evidence>
<dbReference type="HOGENOM" id="CLU_630310_0_0_1"/>
<reference evidence="2 3" key="1">
    <citation type="submission" date="2014-04" db="EMBL/GenBank/DDBJ databases">
        <authorList>
            <consortium name="DOE Joint Genome Institute"/>
            <person name="Kuo A."/>
            <person name="Kohler A."/>
            <person name="Nagy L.G."/>
            <person name="Floudas D."/>
            <person name="Copeland A."/>
            <person name="Barry K.W."/>
            <person name="Cichocki N."/>
            <person name="Veneault-Fourrey C."/>
            <person name="LaButti K."/>
            <person name="Lindquist E.A."/>
            <person name="Lipzen A."/>
            <person name="Lundell T."/>
            <person name="Morin E."/>
            <person name="Murat C."/>
            <person name="Sun H."/>
            <person name="Tunlid A."/>
            <person name="Henrissat B."/>
            <person name="Grigoriev I.V."/>
            <person name="Hibbett D.S."/>
            <person name="Martin F."/>
            <person name="Nordberg H.P."/>
            <person name="Cantor M.N."/>
            <person name="Hua S.X."/>
        </authorList>
    </citation>
    <scope>NUCLEOTIDE SEQUENCE [LARGE SCALE GENOMIC DNA]</scope>
    <source>
        <strain evidence="2 3">Foug A</strain>
    </source>
</reference>
<dbReference type="STRING" id="1036808.A0A0C3DD91"/>
<organism evidence="2 3">
    <name type="scientific">Scleroderma citrinum Foug A</name>
    <dbReference type="NCBI Taxonomy" id="1036808"/>
    <lineage>
        <taxon>Eukaryota</taxon>
        <taxon>Fungi</taxon>
        <taxon>Dikarya</taxon>
        <taxon>Basidiomycota</taxon>
        <taxon>Agaricomycotina</taxon>
        <taxon>Agaricomycetes</taxon>
        <taxon>Agaricomycetidae</taxon>
        <taxon>Boletales</taxon>
        <taxon>Sclerodermatineae</taxon>
        <taxon>Sclerodermataceae</taxon>
        <taxon>Scleroderma</taxon>
    </lineage>
</organism>